<proteinExistence type="predicted"/>
<dbReference type="Proteomes" id="UP000707356">
    <property type="component" value="Unassembled WGS sequence"/>
</dbReference>
<dbReference type="Pfam" id="PF11691">
    <property type="entry name" value="DUF3288"/>
    <property type="match status" value="1"/>
</dbReference>
<sequence>MAAGGNSSTQGKDQQHPQWSNDRQVLNSILEGQPTDYNLAELARLRIRYRGFPGARDILADLDKALSRWQLTEADLFAKTRQIHQVAQVYKGRGSQRDDWS</sequence>
<comment type="caution">
    <text evidence="2">The sequence shown here is derived from an EMBL/GenBank/DDBJ whole genome shotgun (WGS) entry which is preliminary data.</text>
</comment>
<dbReference type="EMBL" id="JAHHHV010000083">
    <property type="protein sequence ID" value="MBW4468011.1"/>
    <property type="molecule type" value="Genomic_DNA"/>
</dbReference>
<accession>A0A951PE46</accession>
<evidence type="ECO:0000256" key="1">
    <source>
        <dbReference type="SAM" id="MobiDB-lite"/>
    </source>
</evidence>
<reference evidence="2" key="2">
    <citation type="journal article" date="2022" name="Microbiol. Resour. Announc.">
        <title>Metagenome Sequencing to Explore Phylogenomics of Terrestrial Cyanobacteria.</title>
        <authorList>
            <person name="Ward R.D."/>
            <person name="Stajich J.E."/>
            <person name="Johansen J.R."/>
            <person name="Huntemann M."/>
            <person name="Clum A."/>
            <person name="Foster B."/>
            <person name="Foster B."/>
            <person name="Roux S."/>
            <person name="Palaniappan K."/>
            <person name="Varghese N."/>
            <person name="Mukherjee S."/>
            <person name="Reddy T.B.K."/>
            <person name="Daum C."/>
            <person name="Copeland A."/>
            <person name="Chen I.A."/>
            <person name="Ivanova N.N."/>
            <person name="Kyrpides N.C."/>
            <person name="Shapiro N."/>
            <person name="Eloe-Fadrosh E.A."/>
            <person name="Pietrasiak N."/>
        </authorList>
    </citation>
    <scope>NUCLEOTIDE SEQUENCE</scope>
    <source>
        <strain evidence="2">GSE-TBD4-15B</strain>
    </source>
</reference>
<dbReference type="InterPro" id="IPR021705">
    <property type="entry name" value="DUF3288"/>
</dbReference>
<organism evidence="2 3">
    <name type="scientific">Pegethrix bostrychoides GSE-TBD4-15B</name>
    <dbReference type="NCBI Taxonomy" id="2839662"/>
    <lineage>
        <taxon>Bacteria</taxon>
        <taxon>Bacillati</taxon>
        <taxon>Cyanobacteriota</taxon>
        <taxon>Cyanophyceae</taxon>
        <taxon>Oculatellales</taxon>
        <taxon>Oculatellaceae</taxon>
        <taxon>Pegethrix</taxon>
    </lineage>
</organism>
<gene>
    <name evidence="2" type="ORF">KME07_21510</name>
</gene>
<name>A0A951PE46_9CYAN</name>
<protein>
    <submittedName>
        <fullName evidence="2">DUF3288 family protein</fullName>
    </submittedName>
</protein>
<dbReference type="AlphaFoldDB" id="A0A951PE46"/>
<evidence type="ECO:0000313" key="2">
    <source>
        <dbReference type="EMBL" id="MBW4468011.1"/>
    </source>
</evidence>
<reference evidence="2" key="1">
    <citation type="submission" date="2021-05" db="EMBL/GenBank/DDBJ databases">
        <authorList>
            <person name="Pietrasiak N."/>
            <person name="Ward R."/>
            <person name="Stajich J.E."/>
            <person name="Kurbessoian T."/>
        </authorList>
    </citation>
    <scope>NUCLEOTIDE SEQUENCE</scope>
    <source>
        <strain evidence="2">GSE-TBD4-15B</strain>
    </source>
</reference>
<feature type="region of interest" description="Disordered" evidence="1">
    <location>
        <begin position="1"/>
        <end position="24"/>
    </location>
</feature>
<evidence type="ECO:0000313" key="3">
    <source>
        <dbReference type="Proteomes" id="UP000707356"/>
    </source>
</evidence>